<keyword evidence="9" id="KW-0547">Nucleotide-binding</keyword>
<dbReference type="InterPro" id="IPR013506">
    <property type="entry name" value="Topo_IIA_bsu_dom2"/>
</dbReference>
<dbReference type="EMBL" id="ATIT01000023">
    <property type="protein sequence ID" value="EPI16075.1"/>
    <property type="molecule type" value="Genomic_DNA"/>
</dbReference>
<keyword evidence="7 9" id="KW-0413">Isomerase</keyword>
<evidence type="ECO:0000313" key="12">
    <source>
        <dbReference type="EMBL" id="EPI16075.1"/>
    </source>
</evidence>
<dbReference type="PANTHER" id="PTHR45866:SF12">
    <property type="entry name" value="DNA TOPOISOMERASE 4 SUBUNIT B"/>
    <property type="match status" value="1"/>
</dbReference>
<dbReference type="Gene3D" id="3.40.50.670">
    <property type="match status" value="1"/>
</dbReference>
<dbReference type="GO" id="GO:0003677">
    <property type="term" value="F:DNA binding"/>
    <property type="evidence" value="ECO:0007669"/>
    <property type="project" value="UniProtKB-UniRule"/>
</dbReference>
<dbReference type="Proteomes" id="UP000014622">
    <property type="component" value="Unassembled WGS sequence"/>
</dbReference>
<feature type="domain" description="Toprim" evidence="11">
    <location>
        <begin position="437"/>
        <end position="551"/>
    </location>
</feature>
<keyword evidence="6 9" id="KW-0238">DNA-binding</keyword>
<dbReference type="PROSITE" id="PS00177">
    <property type="entry name" value="TOPOISOMERASE_II"/>
    <property type="match status" value="1"/>
</dbReference>
<dbReference type="InterPro" id="IPR014721">
    <property type="entry name" value="Ribsml_uS5_D2-typ_fold_subgr"/>
</dbReference>
<dbReference type="SUPFAM" id="SSF56719">
    <property type="entry name" value="Type II DNA topoisomerase"/>
    <property type="match status" value="1"/>
</dbReference>
<dbReference type="SMART" id="SM00433">
    <property type="entry name" value="TOP2c"/>
    <property type="match status" value="1"/>
</dbReference>
<feature type="site" description="Interaction with DNA" evidence="9">
    <location>
        <position position="639"/>
    </location>
</feature>
<comment type="catalytic activity">
    <reaction evidence="1 9">
        <text>ATP-dependent breakage, passage and rejoining of double-stranded DNA.</text>
        <dbReference type="EC" id="5.6.2.2"/>
    </reaction>
</comment>
<dbReference type="Pfam" id="PF00204">
    <property type="entry name" value="DNA_gyraseB"/>
    <property type="match status" value="1"/>
</dbReference>
<dbReference type="PANTHER" id="PTHR45866">
    <property type="entry name" value="DNA GYRASE/TOPOISOMERASE SUBUNIT B"/>
    <property type="match status" value="1"/>
</dbReference>
<sequence>MPQSIIEGAFALAKKVNNEYNDSSIQVLEGLEAVRKRPGMYIGSTDSRGLHHLVYEIVDNAVDEALSGYGSEIDVTIHEDNSITVADSGRGMPVGMHASGIPTVEVIFTVLHAGGKFGQGGYKTSGGLHGVGASVVNALSKWLTVTIVRDGVEYQQKFKNGGKPDGTLKKIGKTKKANGTIVHFLPDDTIFSTTKFSYEILAERLRESAFLLKGVKISLSDLRGEEPVKEVFHYEEGIKEFVDYLNEEKDTLTPVVYFSGEKEGIEVEVAYQYNDGYSENVLSFVNNVRTKDGGTHEAGMKAAMTKSYNEYARKVGLLKERDKNLEGSDFREGLAAVLSIRVPENLLQFEGQTKEKLGTPVARTVVDNVISEQMGFYLQENSEMSQMLVRKAIKAREAREAARKAREESRNGKKRKKGESLLSGKLTPAQSRNPKKNELYLVEGDSAGGSAKQGRDRKFQAILPLRGKVINTEKAKMQDILKNEEINTMIYTIGAGVGPEFSIEDCNYDKVIIMTDADTDGAHIQVLLLTFFYRYMKPLIEAGKVYIALPPLYKVSKGQGKKQVIEYAWTDDELAAMIKKVGKGYMLQRYKGLGEMNAEQLWETTMDPTSRTLIRVRIDDAAQAERRVTTLMGDKVEPRRKWIENHVQFTLEEDGSILDKKEDAEISPSVSNELLDEERADKNEDNQLFEVE</sequence>
<dbReference type="Gene3D" id="3.30.565.10">
    <property type="entry name" value="Histidine kinase-like ATPase, C-terminal domain"/>
    <property type="match status" value="1"/>
</dbReference>
<feature type="region of interest" description="Disordered" evidence="10">
    <location>
        <begin position="400"/>
        <end position="437"/>
    </location>
</feature>
<dbReference type="HAMAP" id="MF_00939">
    <property type="entry name" value="ParE_type2"/>
    <property type="match status" value="1"/>
</dbReference>
<dbReference type="Pfam" id="PF00986">
    <property type="entry name" value="DNA_gyraseB_C"/>
    <property type="match status" value="1"/>
</dbReference>
<evidence type="ECO:0000256" key="7">
    <source>
        <dbReference type="ARBA" id="ARBA00023235"/>
    </source>
</evidence>
<comment type="caution">
    <text evidence="12">The sequence shown here is derived from an EMBL/GenBank/DDBJ whole genome shotgun (WGS) entry which is preliminary data.</text>
</comment>
<feature type="site" description="Interaction with DNA" evidence="9">
    <location>
        <position position="523"/>
    </location>
</feature>
<feature type="binding site" evidence="9">
    <location>
        <position position="87"/>
    </location>
    <ligand>
        <name>ATP</name>
        <dbReference type="ChEBI" id="CHEBI:30616"/>
    </ligand>
</feature>
<dbReference type="InterPro" id="IPR018522">
    <property type="entry name" value="TopoIIA_CS"/>
</dbReference>
<dbReference type="InterPro" id="IPR005740">
    <property type="entry name" value="ParE_type2"/>
</dbReference>
<keyword evidence="4" id="KW-0479">Metal-binding</keyword>
<dbReference type="InterPro" id="IPR002288">
    <property type="entry name" value="DNA_gyrase_B_C"/>
</dbReference>
<dbReference type="SMART" id="SM00387">
    <property type="entry name" value="HATPase_c"/>
    <property type="match status" value="1"/>
</dbReference>
<dbReference type="InterPro" id="IPR006171">
    <property type="entry name" value="TOPRIM_dom"/>
</dbReference>
<dbReference type="InterPro" id="IPR013759">
    <property type="entry name" value="Topo_IIA_B_C"/>
</dbReference>
<evidence type="ECO:0000256" key="1">
    <source>
        <dbReference type="ARBA" id="ARBA00000185"/>
    </source>
</evidence>
<feature type="binding site" evidence="9">
    <location>
        <position position="20"/>
    </location>
    <ligand>
        <name>ATP</name>
        <dbReference type="ChEBI" id="CHEBI:30616"/>
    </ligand>
</feature>
<feature type="binding site" evidence="9">
    <location>
        <begin position="127"/>
        <end position="133"/>
    </location>
    <ligand>
        <name>ATP</name>
        <dbReference type="ChEBI" id="CHEBI:30616"/>
    </ligand>
</feature>
<dbReference type="GO" id="GO:0046872">
    <property type="term" value="F:metal ion binding"/>
    <property type="evidence" value="ECO:0007669"/>
    <property type="project" value="UniProtKB-KW"/>
</dbReference>
<keyword evidence="5" id="KW-0460">Magnesium</keyword>
<comment type="subunit">
    <text evidence="8 9">Heterotetramer composed of ParC and ParE.</text>
</comment>
<dbReference type="AlphaFoldDB" id="A0AB73AD03"/>
<evidence type="ECO:0000313" key="13">
    <source>
        <dbReference type="Proteomes" id="UP000014622"/>
    </source>
</evidence>
<evidence type="ECO:0000256" key="5">
    <source>
        <dbReference type="ARBA" id="ARBA00022842"/>
    </source>
</evidence>
<dbReference type="InterPro" id="IPR013760">
    <property type="entry name" value="Topo_IIA-like_dom_sf"/>
</dbReference>
<dbReference type="Pfam" id="PF01751">
    <property type="entry name" value="Toprim"/>
    <property type="match status" value="1"/>
</dbReference>
<reference evidence="12 13" key="1">
    <citation type="submission" date="2013-06" db="EMBL/GenBank/DDBJ databases">
        <authorList>
            <person name="Weinstock G."/>
            <person name="Sodergren E."/>
            <person name="Lobos E.A."/>
            <person name="Fulton L."/>
            <person name="Fulton R."/>
            <person name="Courtney L."/>
            <person name="Fronick C."/>
            <person name="O'Laughlin M."/>
            <person name="Godfrey J."/>
            <person name="Wilson R.M."/>
            <person name="Miner T."/>
            <person name="Farmer C."/>
            <person name="Delehaunty K."/>
            <person name="Cordes M."/>
            <person name="Minx P."/>
            <person name="Tomlinson C."/>
            <person name="Chen J."/>
            <person name="Wollam A."/>
            <person name="Pepin K.H."/>
            <person name="Bhonagiri V."/>
            <person name="Zhang X."/>
            <person name="Warren W."/>
            <person name="Mitreva M."/>
            <person name="Mardis E.R."/>
            <person name="Wilson R.K."/>
        </authorList>
    </citation>
    <scope>NUCLEOTIDE SEQUENCE [LARGE SCALE GENOMIC DNA]</scope>
    <source>
        <strain evidence="12 13">SD2A-2</strain>
    </source>
</reference>
<dbReference type="GO" id="GO:0005694">
    <property type="term" value="C:chromosome"/>
    <property type="evidence" value="ECO:0007669"/>
    <property type="project" value="InterPro"/>
</dbReference>
<dbReference type="FunFam" id="3.40.50.670:FF:000002">
    <property type="entry name" value="DNA gyrase subunit B"/>
    <property type="match status" value="1"/>
</dbReference>
<feature type="binding site" evidence="9">
    <location>
        <position position="354"/>
    </location>
    <ligand>
        <name>ATP</name>
        <dbReference type="ChEBI" id="CHEBI:30616"/>
    </ligand>
</feature>
<proteinExistence type="inferred from homology"/>
<comment type="cofactor">
    <cofactor evidence="2">
        <name>Mg(2+)</name>
        <dbReference type="ChEBI" id="CHEBI:18420"/>
    </cofactor>
</comment>
<dbReference type="InterPro" id="IPR001241">
    <property type="entry name" value="Topo_IIA"/>
</dbReference>
<dbReference type="GO" id="GO:0007059">
    <property type="term" value="P:chromosome segregation"/>
    <property type="evidence" value="ECO:0007669"/>
    <property type="project" value="UniProtKB-UniRule"/>
</dbReference>
<dbReference type="EC" id="5.6.2.2" evidence="9"/>
<dbReference type="GO" id="GO:0006265">
    <property type="term" value="P:DNA topological change"/>
    <property type="evidence" value="ECO:0007669"/>
    <property type="project" value="UniProtKB-UniRule"/>
</dbReference>
<evidence type="ECO:0000256" key="6">
    <source>
        <dbReference type="ARBA" id="ARBA00023125"/>
    </source>
</evidence>
<comment type="similarity">
    <text evidence="9">Belongs to the type II topoisomerase family. ParE type 2 subfamily.</text>
</comment>
<name>A0AB73AD03_ENTFC</name>
<dbReference type="CDD" id="cd16928">
    <property type="entry name" value="HATPase_GyrB-like"/>
    <property type="match status" value="1"/>
</dbReference>
<dbReference type="Gene3D" id="3.30.230.10">
    <property type="match status" value="1"/>
</dbReference>
<dbReference type="GO" id="GO:0005524">
    <property type="term" value="F:ATP binding"/>
    <property type="evidence" value="ECO:0007669"/>
    <property type="project" value="UniProtKB-UniRule"/>
</dbReference>
<dbReference type="SUPFAM" id="SSF54211">
    <property type="entry name" value="Ribosomal protein S5 domain 2-like"/>
    <property type="match status" value="1"/>
</dbReference>
<dbReference type="InterPro" id="IPR003594">
    <property type="entry name" value="HATPase_dom"/>
</dbReference>
<feature type="site" description="Interaction with DNA" evidence="9">
    <location>
        <position position="471"/>
    </location>
</feature>
<feature type="binding site" evidence="9">
    <location>
        <position position="60"/>
    </location>
    <ligand>
        <name>ATP</name>
        <dbReference type="ChEBI" id="CHEBI:30616"/>
    </ligand>
</feature>
<dbReference type="PROSITE" id="PS50880">
    <property type="entry name" value="TOPRIM"/>
    <property type="match status" value="1"/>
</dbReference>
<feature type="region of interest" description="Disordered" evidence="10">
    <location>
        <begin position="658"/>
        <end position="692"/>
    </location>
</feature>
<keyword evidence="9" id="KW-0799">Topoisomerase</keyword>
<evidence type="ECO:0000259" key="11">
    <source>
        <dbReference type="PROSITE" id="PS50880"/>
    </source>
</evidence>
<dbReference type="InterPro" id="IPR036890">
    <property type="entry name" value="HATPase_C_sf"/>
</dbReference>
<dbReference type="NCBIfam" id="TIGR01058">
    <property type="entry name" value="parE_Gpos"/>
    <property type="match status" value="1"/>
</dbReference>
<dbReference type="InterPro" id="IPR000565">
    <property type="entry name" value="Topo_IIA_B"/>
</dbReference>
<dbReference type="NCBIfam" id="NF004189">
    <property type="entry name" value="PRK05644.1"/>
    <property type="match status" value="1"/>
</dbReference>
<dbReference type="PRINTS" id="PR00418">
    <property type="entry name" value="TPI2FAMILY"/>
</dbReference>
<evidence type="ECO:0000256" key="4">
    <source>
        <dbReference type="ARBA" id="ARBA00022723"/>
    </source>
</evidence>
<dbReference type="Pfam" id="PF02518">
    <property type="entry name" value="HATPase_c"/>
    <property type="match status" value="1"/>
</dbReference>
<keyword evidence="9" id="KW-0067">ATP-binding</keyword>
<dbReference type="GO" id="GO:0034335">
    <property type="term" value="F:DNA negative supercoiling activity"/>
    <property type="evidence" value="ECO:0007669"/>
    <property type="project" value="UniProtKB-ARBA"/>
</dbReference>
<dbReference type="FunFam" id="3.30.565.10:FF:000002">
    <property type="entry name" value="DNA gyrase subunit B"/>
    <property type="match status" value="1"/>
</dbReference>
<evidence type="ECO:0000256" key="3">
    <source>
        <dbReference type="ARBA" id="ARBA00010708"/>
    </source>
</evidence>
<dbReference type="SUPFAM" id="SSF55874">
    <property type="entry name" value="ATPase domain of HSP90 chaperone/DNA topoisomerase II/histidine kinase"/>
    <property type="match status" value="1"/>
</dbReference>
<dbReference type="FunFam" id="3.30.230.10:FF:000005">
    <property type="entry name" value="DNA gyrase subunit B"/>
    <property type="match status" value="1"/>
</dbReference>
<accession>A0AB73AD03</accession>
<evidence type="ECO:0000256" key="9">
    <source>
        <dbReference type="HAMAP-Rule" id="MF_00939"/>
    </source>
</evidence>
<evidence type="ECO:0000256" key="8">
    <source>
        <dbReference type="ARBA" id="ARBA00063644"/>
    </source>
</evidence>
<feature type="compositionally biased region" description="Basic and acidic residues" evidence="10">
    <location>
        <begin position="400"/>
        <end position="411"/>
    </location>
</feature>
<dbReference type="InterPro" id="IPR020568">
    <property type="entry name" value="Ribosomal_Su5_D2-typ_SF"/>
</dbReference>
<comment type="function">
    <text evidence="9">Topoisomerase IV is essential for chromosome segregation. It relaxes supercoiled DNA. Performs the decatenation events required during the replication of a circular DNA molecule.</text>
</comment>
<evidence type="ECO:0000256" key="10">
    <source>
        <dbReference type="SAM" id="MobiDB-lite"/>
    </source>
</evidence>
<evidence type="ECO:0000256" key="2">
    <source>
        <dbReference type="ARBA" id="ARBA00001946"/>
    </source>
</evidence>
<dbReference type="CDD" id="cd00822">
    <property type="entry name" value="TopoII_Trans_DNA_gyrase"/>
    <property type="match status" value="1"/>
</dbReference>
<organism evidence="12 13">
    <name type="scientific">Enterococcus faecium SD2A-2</name>
    <dbReference type="NCBI Taxonomy" id="1244154"/>
    <lineage>
        <taxon>Bacteria</taxon>
        <taxon>Bacillati</taxon>
        <taxon>Bacillota</taxon>
        <taxon>Bacilli</taxon>
        <taxon>Lactobacillales</taxon>
        <taxon>Enterococcaceae</taxon>
        <taxon>Enterococcus</taxon>
    </lineage>
</organism>
<comment type="similarity">
    <text evidence="3">Belongs to the type II topoisomerase GyrB family.</text>
</comment>
<protein>
    <recommendedName>
        <fullName evidence="9">DNA topoisomerase 4 subunit B</fullName>
        <ecNumber evidence="9">5.6.2.2</ecNumber>
    </recommendedName>
    <alternativeName>
        <fullName evidence="9">Topoisomerase IV subunit B</fullName>
    </alternativeName>
</protein>
<dbReference type="PRINTS" id="PR01159">
    <property type="entry name" value="DNAGYRASEB"/>
</dbReference>
<gene>
    <name evidence="9" type="primary">parE</name>
    <name evidence="12" type="ORF">D356_00198</name>
</gene>